<dbReference type="EMBL" id="BMQB01000013">
    <property type="protein sequence ID" value="GGK09180.1"/>
    <property type="molecule type" value="Genomic_DNA"/>
</dbReference>
<reference evidence="3" key="1">
    <citation type="journal article" date="2014" name="Int. J. Syst. Evol. Microbiol.">
        <title>Complete genome sequence of Corynebacterium casei LMG S-19264T (=DSM 44701T), isolated from a smear-ripened cheese.</title>
        <authorList>
            <consortium name="US DOE Joint Genome Institute (JGI-PGF)"/>
            <person name="Walter F."/>
            <person name="Albersmeier A."/>
            <person name="Kalinowski J."/>
            <person name="Ruckert C."/>
        </authorList>
    </citation>
    <scope>NUCLEOTIDE SEQUENCE</scope>
    <source>
        <strain evidence="3">JCM 3090</strain>
    </source>
</reference>
<dbReference type="RefSeq" id="WP_189172099.1">
    <property type="nucleotide sequence ID" value="NZ_BMQB01000013.1"/>
</dbReference>
<dbReference type="Gene3D" id="1.10.1780.10">
    <property type="entry name" value="Clp, N-terminal domain"/>
    <property type="match status" value="2"/>
</dbReference>
<keyword evidence="4" id="KW-1185">Reference proteome</keyword>
<proteinExistence type="predicted"/>
<evidence type="ECO:0000313" key="3">
    <source>
        <dbReference type="EMBL" id="GGK09180.1"/>
    </source>
</evidence>
<gene>
    <name evidence="3" type="ORF">GCM10010123_43800</name>
</gene>
<accession>A0A8J3FGE4</accession>
<dbReference type="PROSITE" id="PS51903">
    <property type="entry name" value="CLP_R"/>
    <property type="match status" value="1"/>
</dbReference>
<dbReference type="InterPro" id="IPR036628">
    <property type="entry name" value="Clp_N_dom_sf"/>
</dbReference>
<dbReference type="SUPFAM" id="SSF81923">
    <property type="entry name" value="Double Clp-N motif"/>
    <property type="match status" value="2"/>
</dbReference>
<feature type="domain" description="Clp R" evidence="2">
    <location>
        <begin position="2"/>
        <end position="184"/>
    </location>
</feature>
<organism evidence="3 4">
    <name type="scientific">Pilimelia anulata</name>
    <dbReference type="NCBI Taxonomy" id="53371"/>
    <lineage>
        <taxon>Bacteria</taxon>
        <taxon>Bacillati</taxon>
        <taxon>Actinomycetota</taxon>
        <taxon>Actinomycetes</taxon>
        <taxon>Micromonosporales</taxon>
        <taxon>Micromonosporaceae</taxon>
        <taxon>Pilimelia</taxon>
    </lineage>
</organism>
<dbReference type="Proteomes" id="UP000649739">
    <property type="component" value="Unassembled WGS sequence"/>
</dbReference>
<dbReference type="InterPro" id="IPR004176">
    <property type="entry name" value="Clp_R_N"/>
</dbReference>
<protein>
    <recommendedName>
        <fullName evidence="2">Clp R domain-containing protein</fullName>
    </recommendedName>
</protein>
<comment type="caution">
    <text evidence="3">The sequence shown here is derived from an EMBL/GenBank/DDBJ whole genome shotgun (WGS) entry which is preliminary data.</text>
</comment>
<reference evidence="3" key="2">
    <citation type="submission" date="2020-09" db="EMBL/GenBank/DDBJ databases">
        <authorList>
            <person name="Sun Q."/>
            <person name="Ohkuma M."/>
        </authorList>
    </citation>
    <scope>NUCLEOTIDE SEQUENCE</scope>
    <source>
        <strain evidence="3">JCM 3090</strain>
    </source>
</reference>
<dbReference type="AlphaFoldDB" id="A0A8J3FGE4"/>
<name>A0A8J3FGE4_9ACTN</name>
<evidence type="ECO:0000259" key="2">
    <source>
        <dbReference type="PROSITE" id="PS51903"/>
    </source>
</evidence>
<sequence length="184" mass="18625">MFERFTETAREVVVTATDRARAEHLSAAGTPSLWAALLVADGPAAALLRAAGADPAAAAAAARAALAAAGGRLSPAEEDALAGLGIDVAAVRASAEATFGPGALDEPAPAPRGWFRRGHLPLDPAARKALELSLREAIRLGHRAIGAEHLLLGVVHADPALAARVAPGVTLADLRERVRLAAAA</sequence>
<dbReference type="Pfam" id="PF02861">
    <property type="entry name" value="Clp_N"/>
    <property type="match status" value="2"/>
</dbReference>
<keyword evidence="1" id="KW-0677">Repeat</keyword>
<evidence type="ECO:0000313" key="4">
    <source>
        <dbReference type="Proteomes" id="UP000649739"/>
    </source>
</evidence>
<evidence type="ECO:0000256" key="1">
    <source>
        <dbReference type="PROSITE-ProRule" id="PRU01251"/>
    </source>
</evidence>